<gene>
    <name evidence="3" type="ORF">PFTANZ_05471</name>
</gene>
<evidence type="ECO:0000256" key="1">
    <source>
        <dbReference type="SAM" id="MobiDB-lite"/>
    </source>
</evidence>
<feature type="region of interest" description="Disordered" evidence="1">
    <location>
        <begin position="292"/>
        <end position="317"/>
    </location>
</feature>
<protein>
    <recommendedName>
        <fullName evidence="5">Crossover junction endonuclease MUS81</fullName>
    </recommendedName>
</protein>
<dbReference type="InterPro" id="IPR011335">
    <property type="entry name" value="Restrct_endonuc-II-like"/>
</dbReference>
<dbReference type="Proteomes" id="UP000030708">
    <property type="component" value="Unassembled WGS sequence"/>
</dbReference>
<feature type="region of interest" description="Disordered" evidence="1">
    <location>
        <begin position="1"/>
        <end position="42"/>
    </location>
</feature>
<feature type="compositionally biased region" description="Basic and acidic residues" evidence="1">
    <location>
        <begin position="308"/>
        <end position="317"/>
    </location>
</feature>
<feature type="region of interest" description="Disordered" evidence="1">
    <location>
        <begin position="153"/>
        <end position="204"/>
    </location>
</feature>
<keyword evidence="2" id="KW-0472">Membrane</keyword>
<evidence type="ECO:0000313" key="4">
    <source>
        <dbReference type="Proteomes" id="UP000030708"/>
    </source>
</evidence>
<evidence type="ECO:0000256" key="2">
    <source>
        <dbReference type="SAM" id="Phobius"/>
    </source>
</evidence>
<evidence type="ECO:0000313" key="3">
    <source>
        <dbReference type="EMBL" id="ETW33842.1"/>
    </source>
</evidence>
<feature type="compositionally biased region" description="Basic and acidic residues" evidence="1">
    <location>
        <begin position="195"/>
        <end position="204"/>
    </location>
</feature>
<keyword evidence="2" id="KW-1133">Transmembrane helix</keyword>
<feature type="compositionally biased region" description="Basic and acidic residues" evidence="1">
    <location>
        <begin position="1"/>
        <end position="10"/>
    </location>
</feature>
<dbReference type="AlphaFoldDB" id="A0A024VZJ3"/>
<evidence type="ECO:0008006" key="5">
    <source>
        <dbReference type="Google" id="ProtNLM"/>
    </source>
</evidence>
<proteinExistence type="predicted"/>
<feature type="compositionally biased region" description="Basic residues" evidence="1">
    <location>
        <begin position="295"/>
        <end position="307"/>
    </location>
</feature>
<reference evidence="3 4" key="2">
    <citation type="submission" date="2013-02" db="EMBL/GenBank/DDBJ databases">
        <title>The Genome Sequence of Plasmodium falciparum Tanzania (2000708).</title>
        <authorList>
            <consortium name="The Broad Institute Genome Sequencing Platform"/>
            <consortium name="The Broad Institute Genome Sequencing Center for Infectious Disease"/>
            <person name="Neafsey D."/>
            <person name="Cheeseman I."/>
            <person name="Volkman S."/>
            <person name="Adams J."/>
            <person name="Walker B."/>
            <person name="Young S.K."/>
            <person name="Zeng Q."/>
            <person name="Gargeya S."/>
            <person name="Fitzgerald M."/>
            <person name="Haas B."/>
            <person name="Abouelleil A."/>
            <person name="Alvarado L."/>
            <person name="Arachchi H.M."/>
            <person name="Berlin A.M."/>
            <person name="Chapman S.B."/>
            <person name="Dewar J."/>
            <person name="Goldberg J."/>
            <person name="Griggs A."/>
            <person name="Gujja S."/>
            <person name="Hansen M."/>
            <person name="Howarth C."/>
            <person name="Imamovic A."/>
            <person name="Larimer J."/>
            <person name="McCowan C."/>
            <person name="Murphy C."/>
            <person name="Neiman D."/>
            <person name="Pearson M."/>
            <person name="Priest M."/>
            <person name="Roberts A."/>
            <person name="Saif S."/>
            <person name="Shea T."/>
            <person name="Sisk P."/>
            <person name="Sykes S."/>
            <person name="Wortman J."/>
            <person name="Nusbaum C."/>
            <person name="Birren B."/>
        </authorList>
    </citation>
    <scope>NUCLEOTIDE SEQUENCE [LARGE SCALE GENOMIC DNA]</scope>
    <source>
        <strain evidence="4">Tanzania (2000708)</strain>
    </source>
</reference>
<reference evidence="3 4" key="1">
    <citation type="submission" date="2013-02" db="EMBL/GenBank/DDBJ databases">
        <title>The Genome Annotation of Plasmodium falciparum Tanzania (2000708).</title>
        <authorList>
            <consortium name="The Broad Institute Genome Sequencing Platform"/>
            <consortium name="The Broad Institute Genome Sequencing Center for Infectious Disease"/>
            <person name="Neafsey D."/>
            <person name="Hoffman S."/>
            <person name="Volkman S."/>
            <person name="Rosenthal P."/>
            <person name="Walker B."/>
            <person name="Young S.K."/>
            <person name="Zeng Q."/>
            <person name="Gargeya S."/>
            <person name="Fitzgerald M."/>
            <person name="Haas B."/>
            <person name="Abouelleil A."/>
            <person name="Allen A.W."/>
            <person name="Alvarado L."/>
            <person name="Arachchi H.M."/>
            <person name="Berlin A.M."/>
            <person name="Chapman S.B."/>
            <person name="Gainer-Dewar J."/>
            <person name="Goldberg J."/>
            <person name="Griggs A."/>
            <person name="Gujja S."/>
            <person name="Hansen M."/>
            <person name="Howarth C."/>
            <person name="Imamovic A."/>
            <person name="Ireland A."/>
            <person name="Larimer J."/>
            <person name="McCowan C."/>
            <person name="Murphy C."/>
            <person name="Pearson M."/>
            <person name="Poon T.W."/>
            <person name="Priest M."/>
            <person name="Roberts A."/>
            <person name="Saif S."/>
            <person name="Shea T."/>
            <person name="Sisk P."/>
            <person name="Sykes S."/>
            <person name="Wortman J."/>
            <person name="Nusbaum C."/>
            <person name="Birren B."/>
        </authorList>
    </citation>
    <scope>NUCLEOTIDE SEQUENCE [LARGE SCALE GENOMIC DNA]</scope>
    <source>
        <strain evidence="4">Tanzania (2000708)</strain>
    </source>
</reference>
<organism evidence="3 4">
    <name type="scientific">Plasmodium falciparum Tanzania</name>
    <name type="common">2000708</name>
    <dbReference type="NCBI Taxonomy" id="1036725"/>
    <lineage>
        <taxon>Eukaryota</taxon>
        <taxon>Sar</taxon>
        <taxon>Alveolata</taxon>
        <taxon>Apicomplexa</taxon>
        <taxon>Aconoidasida</taxon>
        <taxon>Haemosporida</taxon>
        <taxon>Plasmodiidae</taxon>
        <taxon>Plasmodium</taxon>
        <taxon>Plasmodium (Laverania)</taxon>
    </lineage>
</organism>
<feature type="compositionally biased region" description="Basic and acidic residues" evidence="1">
    <location>
        <begin position="31"/>
        <end position="42"/>
    </location>
</feature>
<keyword evidence="2" id="KW-0812">Transmembrane</keyword>
<name>A0A024VZJ3_PLAFA</name>
<dbReference type="GO" id="GO:0006281">
    <property type="term" value="P:DNA repair"/>
    <property type="evidence" value="ECO:0007669"/>
    <property type="project" value="UniProtKB-ARBA"/>
</dbReference>
<dbReference type="SUPFAM" id="SSF52980">
    <property type="entry name" value="Restriction endonuclease-like"/>
    <property type="match status" value="1"/>
</dbReference>
<sequence>MNKNLKERLEKKKKNRNDSGVSSSEMFEGSSSKEENFFSSDRKKLSLEEEDKSLKLTNYIWDEDQVEEKKGEKTETKFLIKEYEKYYNEIDESKKMKSFVTDELIYKSTVLKNNSKNIIKEVEDSNMLLSNVQKDTNHLREEEFLSLRNENVNSINNNDDKEKGKKCKRKRSILNNIGNNKDAEGNKRKKKKRSKPETENKVEFDTSNINNLNKEDKDLNEMNESNQRCKITYGTYEIIMIIDNREVTGSSYEFNEKMKKVFNDKNIKYETRNLPLGDIIWICRRSVYNKNSSSNKKKQMKKMRRNKKMMDDEKKKKSEEINMDIKKGILERNNHSVSKENDYHQISDDDNDDNIYYKHMNIYIYTRYLLHFITCNIIFLIFPYFH</sequence>
<accession>A0A024VZJ3</accession>
<feature type="compositionally biased region" description="Low complexity" evidence="1">
    <location>
        <begin position="19"/>
        <end position="30"/>
    </location>
</feature>
<feature type="transmembrane region" description="Helical" evidence="2">
    <location>
        <begin position="368"/>
        <end position="385"/>
    </location>
</feature>
<dbReference type="EMBL" id="KI926556">
    <property type="protein sequence ID" value="ETW33842.1"/>
    <property type="molecule type" value="Genomic_DNA"/>
</dbReference>